<proteinExistence type="inferred from homology"/>
<evidence type="ECO:0008006" key="10">
    <source>
        <dbReference type="Google" id="ProtNLM"/>
    </source>
</evidence>
<dbReference type="AlphaFoldDB" id="A0A430RX60"/>
<comment type="similarity">
    <text evidence="2">Belongs to the polysaccharide synthase family.</text>
</comment>
<evidence type="ECO:0000256" key="5">
    <source>
        <dbReference type="ARBA" id="ARBA00022989"/>
    </source>
</evidence>
<keyword evidence="6 7" id="KW-0472">Membrane</keyword>
<keyword evidence="5 7" id="KW-1133">Transmembrane helix</keyword>
<dbReference type="InterPro" id="IPR002797">
    <property type="entry name" value="Polysacc_synth"/>
</dbReference>
<dbReference type="Pfam" id="PF01943">
    <property type="entry name" value="Polysacc_synt"/>
    <property type="match status" value="1"/>
</dbReference>
<accession>A0A430RX60</accession>
<dbReference type="PANTHER" id="PTHR30250">
    <property type="entry name" value="PST FAMILY PREDICTED COLANIC ACID TRANSPORTER"/>
    <property type="match status" value="1"/>
</dbReference>
<feature type="transmembrane region" description="Helical" evidence="7">
    <location>
        <begin position="333"/>
        <end position="356"/>
    </location>
</feature>
<feature type="transmembrane region" description="Helical" evidence="7">
    <location>
        <begin position="292"/>
        <end position="313"/>
    </location>
</feature>
<evidence type="ECO:0000256" key="7">
    <source>
        <dbReference type="SAM" id="Phobius"/>
    </source>
</evidence>
<feature type="transmembrane region" description="Helical" evidence="7">
    <location>
        <begin position="17"/>
        <end position="35"/>
    </location>
</feature>
<feature type="transmembrane region" description="Helical" evidence="7">
    <location>
        <begin position="363"/>
        <end position="384"/>
    </location>
</feature>
<sequence length="421" mass="46340">MLARLRSVLGSPLGRNIFYLYLAQGANYLFPLLLLPYLSRILKPEGFGVFAAGQAFGVALIYLLEYGFSLVATREVARHRDDAYTLGAIFGGVFGVRLVLFFPALILAFVAYLVLPVFRGYPEVLLSAVFYFWSASLSPGWFYRGLEKMRDAALLDLVARFLAFWWILLLVKGPEHSYLPLVLNGLATLASSLFGSAMLYFKLPSLTFSWDNTWRFLLLGVRLLPFATVQAAYTTANPIILGLFVSPRELGVFSGAERLVRPLSGLLEPLSRAFFSRLVHVALLSEKEAHRLFLKVLFAMGTFSFGTVLLLELTAPYLVHLFLGPAYAESIPLLRIMAPALFIGSISHALGALWGLAWGMEGLLNRVSLFTVFLQLVLTTFLGATHGVLGAAWGVVLVSLLECAALIIGLLKRGKFPLGGY</sequence>
<feature type="transmembrane region" description="Helical" evidence="7">
    <location>
        <begin position="47"/>
        <end position="64"/>
    </location>
</feature>
<name>A0A430RX60_THESC</name>
<evidence type="ECO:0000256" key="4">
    <source>
        <dbReference type="ARBA" id="ARBA00022692"/>
    </source>
</evidence>
<reference evidence="8 9" key="1">
    <citation type="journal article" date="2019" name="Extremophiles">
        <title>Biogeography of thermophiles and predominance of Thermus scotoductus in domestic water heaters.</title>
        <authorList>
            <person name="Wilpiszeski R.L."/>
            <person name="Zhang Z."/>
            <person name="House C.H."/>
        </authorList>
    </citation>
    <scope>NUCLEOTIDE SEQUENCE [LARGE SCALE GENOMIC DNA]</scope>
    <source>
        <strain evidence="8 9">27_S27</strain>
    </source>
</reference>
<evidence type="ECO:0000313" key="9">
    <source>
        <dbReference type="Proteomes" id="UP000286712"/>
    </source>
</evidence>
<comment type="caution">
    <text evidence="8">The sequence shown here is derived from an EMBL/GenBank/DDBJ whole genome shotgun (WGS) entry which is preliminary data.</text>
</comment>
<evidence type="ECO:0000256" key="1">
    <source>
        <dbReference type="ARBA" id="ARBA00004651"/>
    </source>
</evidence>
<feature type="transmembrane region" description="Helical" evidence="7">
    <location>
        <begin position="152"/>
        <end position="171"/>
    </location>
</feature>
<organism evidence="8 9">
    <name type="scientific">Thermus scotoductus</name>
    <dbReference type="NCBI Taxonomy" id="37636"/>
    <lineage>
        <taxon>Bacteria</taxon>
        <taxon>Thermotogati</taxon>
        <taxon>Deinococcota</taxon>
        <taxon>Deinococci</taxon>
        <taxon>Thermales</taxon>
        <taxon>Thermaceae</taxon>
        <taxon>Thermus</taxon>
    </lineage>
</organism>
<dbReference type="InterPro" id="IPR050833">
    <property type="entry name" value="Poly_Biosynth_Transport"/>
</dbReference>
<keyword evidence="3" id="KW-1003">Cell membrane</keyword>
<dbReference type="GO" id="GO:0005886">
    <property type="term" value="C:plasma membrane"/>
    <property type="evidence" value="ECO:0007669"/>
    <property type="project" value="UniProtKB-SubCell"/>
</dbReference>
<dbReference type="EMBL" id="PELW01000184">
    <property type="protein sequence ID" value="RTH25322.1"/>
    <property type="molecule type" value="Genomic_DNA"/>
</dbReference>
<feature type="transmembrane region" description="Helical" evidence="7">
    <location>
        <begin position="390"/>
        <end position="411"/>
    </location>
</feature>
<gene>
    <name evidence="8" type="ORF">CSW40_06955</name>
</gene>
<keyword evidence="4 7" id="KW-0812">Transmembrane</keyword>
<dbReference type="Proteomes" id="UP000286712">
    <property type="component" value="Unassembled WGS sequence"/>
</dbReference>
<evidence type="ECO:0000256" key="3">
    <source>
        <dbReference type="ARBA" id="ARBA00022475"/>
    </source>
</evidence>
<feature type="transmembrane region" description="Helical" evidence="7">
    <location>
        <begin position="178"/>
        <end position="203"/>
    </location>
</feature>
<evidence type="ECO:0000313" key="8">
    <source>
        <dbReference type="EMBL" id="RTH25322.1"/>
    </source>
</evidence>
<comment type="subcellular location">
    <subcellularLocation>
        <location evidence="1">Cell membrane</location>
        <topology evidence="1">Multi-pass membrane protein</topology>
    </subcellularLocation>
</comment>
<dbReference type="PANTHER" id="PTHR30250:SF10">
    <property type="entry name" value="LIPOPOLYSACCHARIDE BIOSYNTHESIS PROTEIN WZXC"/>
    <property type="match status" value="1"/>
</dbReference>
<evidence type="ECO:0000256" key="6">
    <source>
        <dbReference type="ARBA" id="ARBA00023136"/>
    </source>
</evidence>
<protein>
    <recommendedName>
        <fullName evidence="10">Flippase</fullName>
    </recommendedName>
</protein>
<feature type="transmembrane region" description="Helical" evidence="7">
    <location>
        <begin position="84"/>
        <end position="115"/>
    </location>
</feature>
<feature type="transmembrane region" description="Helical" evidence="7">
    <location>
        <begin position="223"/>
        <end position="245"/>
    </location>
</feature>
<evidence type="ECO:0000256" key="2">
    <source>
        <dbReference type="ARBA" id="ARBA00007430"/>
    </source>
</evidence>